<proteinExistence type="predicted"/>
<reference evidence="1" key="1">
    <citation type="journal article" date="2021" name="PeerJ">
        <title>Extensive microbial diversity within the chicken gut microbiome revealed by metagenomics and culture.</title>
        <authorList>
            <person name="Gilroy R."/>
            <person name="Ravi A."/>
            <person name="Getino M."/>
            <person name="Pursley I."/>
            <person name="Horton D.L."/>
            <person name="Alikhan N.F."/>
            <person name="Baker D."/>
            <person name="Gharbi K."/>
            <person name="Hall N."/>
            <person name="Watson M."/>
            <person name="Adriaenssens E.M."/>
            <person name="Foster-Nyarko E."/>
            <person name="Jarju S."/>
            <person name="Secka A."/>
            <person name="Antonio M."/>
            <person name="Oren A."/>
            <person name="Chaudhuri R.R."/>
            <person name="La Ragione R."/>
            <person name="Hildebrand F."/>
            <person name="Pallen M.J."/>
        </authorList>
    </citation>
    <scope>NUCLEOTIDE SEQUENCE</scope>
    <source>
        <strain evidence="1">CHK188-16595</strain>
    </source>
</reference>
<sequence length="70" mass="7620">MFYYIKIGSITNAQRARSALHAQSLKAQIKRLEDPKPGDGCGYVLMVEDADKAVSVLNRAGIRVLGVESV</sequence>
<comment type="caution">
    <text evidence="1">The sequence shown here is derived from an EMBL/GenBank/DDBJ whole genome shotgun (WGS) entry which is preliminary data.</text>
</comment>
<dbReference type="Proteomes" id="UP000823877">
    <property type="component" value="Unassembled WGS sequence"/>
</dbReference>
<reference evidence="1" key="2">
    <citation type="submission" date="2021-04" db="EMBL/GenBank/DDBJ databases">
        <authorList>
            <person name="Gilroy R."/>
        </authorList>
    </citation>
    <scope>NUCLEOTIDE SEQUENCE</scope>
    <source>
        <strain evidence="1">CHK188-16595</strain>
    </source>
</reference>
<organism evidence="1 2">
    <name type="scientific">Candidatus Eubacterium faecale</name>
    <dbReference type="NCBI Taxonomy" id="2838568"/>
    <lineage>
        <taxon>Bacteria</taxon>
        <taxon>Bacillati</taxon>
        <taxon>Bacillota</taxon>
        <taxon>Clostridia</taxon>
        <taxon>Eubacteriales</taxon>
        <taxon>Eubacteriaceae</taxon>
        <taxon>Eubacterium</taxon>
    </lineage>
</organism>
<accession>A0A9D2MJX8</accession>
<evidence type="ECO:0000313" key="2">
    <source>
        <dbReference type="Proteomes" id="UP000823877"/>
    </source>
</evidence>
<protein>
    <submittedName>
        <fullName evidence="1">DUF3343 domain-containing protein</fullName>
    </submittedName>
</protein>
<name>A0A9D2MJX8_9FIRM</name>
<evidence type="ECO:0000313" key="1">
    <source>
        <dbReference type="EMBL" id="HJB75473.1"/>
    </source>
</evidence>
<dbReference type="EMBL" id="DWXN01000012">
    <property type="protein sequence ID" value="HJB75473.1"/>
    <property type="molecule type" value="Genomic_DNA"/>
</dbReference>
<gene>
    <name evidence="1" type="ORF">IAA37_07385</name>
</gene>
<dbReference type="AlphaFoldDB" id="A0A9D2MJX8"/>